<comment type="caution">
    <text evidence="1">The sequence shown here is derived from an EMBL/GenBank/DDBJ whole genome shotgun (WGS) entry which is preliminary data.</text>
</comment>
<protein>
    <submittedName>
        <fullName evidence="1">Uncharacterized protein</fullName>
    </submittedName>
</protein>
<reference evidence="1 2" key="1">
    <citation type="submission" date="2014-07" db="EMBL/GenBank/DDBJ databases">
        <title>Draft genome of Clostridium sulfidigenes 113A isolated from sediments associated with methane hydrate from Krishna Godavari basin.</title>
        <authorList>
            <person name="Honkalas V.S."/>
            <person name="Dabir A.P."/>
            <person name="Arora P."/>
            <person name="Dhakephalkar P.K."/>
        </authorList>
    </citation>
    <scope>NUCLEOTIDE SEQUENCE [LARGE SCALE GENOMIC DNA]</scope>
    <source>
        <strain evidence="1 2">113A</strain>
    </source>
</reference>
<gene>
    <name evidence="1" type="ORF">IO99_02430</name>
</gene>
<sequence length="104" mass="12674">MKHEEIKKLIRNVIDNEFQHIQEYEERNFVDTNKEQTELAEESERLFKQLFESMPKEYQNLLEDYNSAVLHELVNMCRFYFKEGVRAGTTNLEFLKDTEIMEYI</sequence>
<keyword evidence="2" id="KW-1185">Reference proteome</keyword>
<organism evidence="1 2">
    <name type="scientific">Clostridium sulfidigenes</name>
    <dbReference type="NCBI Taxonomy" id="318464"/>
    <lineage>
        <taxon>Bacteria</taxon>
        <taxon>Bacillati</taxon>
        <taxon>Bacillota</taxon>
        <taxon>Clostridia</taxon>
        <taxon>Eubacteriales</taxon>
        <taxon>Clostridiaceae</taxon>
        <taxon>Clostridium</taxon>
    </lineage>
</organism>
<proteinExistence type="predicted"/>
<evidence type="ECO:0000313" key="2">
    <source>
        <dbReference type="Proteomes" id="UP000028542"/>
    </source>
</evidence>
<dbReference type="AlphaFoldDB" id="A0A084JHS7"/>
<accession>A0A084JHS7</accession>
<dbReference type="RefSeq" id="WP_035129723.1">
    <property type="nucleotide sequence ID" value="NZ_JPMD01000002.1"/>
</dbReference>
<dbReference type="EMBL" id="JPMD01000002">
    <property type="protein sequence ID" value="KEZ88511.1"/>
    <property type="molecule type" value="Genomic_DNA"/>
</dbReference>
<evidence type="ECO:0000313" key="1">
    <source>
        <dbReference type="EMBL" id="KEZ88511.1"/>
    </source>
</evidence>
<dbReference type="Proteomes" id="UP000028542">
    <property type="component" value="Unassembled WGS sequence"/>
</dbReference>
<dbReference type="eggNOG" id="ENOG50328CQ">
    <property type="taxonomic scope" value="Bacteria"/>
</dbReference>
<name>A0A084JHS7_9CLOT</name>